<keyword evidence="5 12" id="KW-0812">Transmembrane</keyword>
<keyword evidence="9 12" id="KW-0472">Membrane</keyword>
<gene>
    <name evidence="13" type="ORF">DPMN_186286</name>
</gene>
<evidence type="ECO:0000256" key="8">
    <source>
        <dbReference type="ARBA" id="ARBA00023065"/>
    </source>
</evidence>
<feature type="transmembrane region" description="Helical" evidence="12">
    <location>
        <begin position="384"/>
        <end position="403"/>
    </location>
</feature>
<evidence type="ECO:0000256" key="1">
    <source>
        <dbReference type="ARBA" id="ARBA00004651"/>
    </source>
</evidence>
<keyword evidence="10" id="KW-0739">Sodium transport</keyword>
<dbReference type="EMBL" id="JAIWYP010000010">
    <property type="protein sequence ID" value="KAH3751717.1"/>
    <property type="molecule type" value="Genomic_DNA"/>
</dbReference>
<dbReference type="InterPro" id="IPR051163">
    <property type="entry name" value="Sodium:Solute_Symporter_SSF"/>
</dbReference>
<organism evidence="13 14">
    <name type="scientific">Dreissena polymorpha</name>
    <name type="common">Zebra mussel</name>
    <name type="synonym">Mytilus polymorpha</name>
    <dbReference type="NCBI Taxonomy" id="45954"/>
    <lineage>
        <taxon>Eukaryota</taxon>
        <taxon>Metazoa</taxon>
        <taxon>Spiralia</taxon>
        <taxon>Lophotrochozoa</taxon>
        <taxon>Mollusca</taxon>
        <taxon>Bivalvia</taxon>
        <taxon>Autobranchia</taxon>
        <taxon>Heteroconchia</taxon>
        <taxon>Euheterodonta</taxon>
        <taxon>Imparidentia</taxon>
        <taxon>Neoheterodontei</taxon>
        <taxon>Myida</taxon>
        <taxon>Dreissenoidea</taxon>
        <taxon>Dreissenidae</taxon>
        <taxon>Dreissena</taxon>
    </lineage>
</organism>
<dbReference type="PANTHER" id="PTHR42985:SF40">
    <property type="entry name" value="LD47995P-RELATED"/>
    <property type="match status" value="1"/>
</dbReference>
<evidence type="ECO:0000256" key="7">
    <source>
        <dbReference type="ARBA" id="ARBA00023053"/>
    </source>
</evidence>
<dbReference type="NCBIfam" id="TIGR00813">
    <property type="entry name" value="sss"/>
    <property type="match status" value="1"/>
</dbReference>
<evidence type="ECO:0000256" key="3">
    <source>
        <dbReference type="ARBA" id="ARBA00022448"/>
    </source>
</evidence>
<keyword evidence="8" id="KW-0406">Ion transport</keyword>
<evidence type="ECO:0000313" key="13">
    <source>
        <dbReference type="EMBL" id="KAH3751717.1"/>
    </source>
</evidence>
<keyword evidence="3" id="KW-0813">Transport</keyword>
<dbReference type="GO" id="GO:0015293">
    <property type="term" value="F:symporter activity"/>
    <property type="evidence" value="ECO:0007669"/>
    <property type="project" value="TreeGrafter"/>
</dbReference>
<reference evidence="13" key="2">
    <citation type="submission" date="2020-11" db="EMBL/GenBank/DDBJ databases">
        <authorList>
            <person name="McCartney M.A."/>
            <person name="Auch B."/>
            <person name="Kono T."/>
            <person name="Mallez S."/>
            <person name="Becker A."/>
            <person name="Gohl D.M."/>
            <person name="Silverstein K.A.T."/>
            <person name="Koren S."/>
            <person name="Bechman K.B."/>
            <person name="Herman A."/>
            <person name="Abrahante J.E."/>
            <person name="Garbe J."/>
        </authorList>
    </citation>
    <scope>NUCLEOTIDE SEQUENCE</scope>
    <source>
        <strain evidence="13">Duluth1</strain>
        <tissue evidence="13">Whole animal</tissue>
    </source>
</reference>
<reference evidence="13" key="1">
    <citation type="journal article" date="2019" name="bioRxiv">
        <title>The Genome of the Zebra Mussel, Dreissena polymorpha: A Resource for Invasive Species Research.</title>
        <authorList>
            <person name="McCartney M.A."/>
            <person name="Auch B."/>
            <person name="Kono T."/>
            <person name="Mallez S."/>
            <person name="Zhang Y."/>
            <person name="Obille A."/>
            <person name="Becker A."/>
            <person name="Abrahante J.E."/>
            <person name="Garbe J."/>
            <person name="Badalamenti J.P."/>
            <person name="Herman A."/>
            <person name="Mangelson H."/>
            <person name="Liachko I."/>
            <person name="Sullivan S."/>
            <person name="Sone E.D."/>
            <person name="Koren S."/>
            <person name="Silverstein K.A.T."/>
            <person name="Beckman K.B."/>
            <person name="Gohl D.M."/>
        </authorList>
    </citation>
    <scope>NUCLEOTIDE SEQUENCE</scope>
    <source>
        <strain evidence="13">Duluth1</strain>
        <tissue evidence="13">Whole animal</tissue>
    </source>
</reference>
<keyword evidence="6 12" id="KW-1133">Transmembrane helix</keyword>
<accession>A0A9D4DPE2</accession>
<keyword evidence="7" id="KW-0915">Sodium</keyword>
<dbReference type="GO" id="GO:0006814">
    <property type="term" value="P:sodium ion transport"/>
    <property type="evidence" value="ECO:0007669"/>
    <property type="project" value="UniProtKB-KW"/>
</dbReference>
<dbReference type="PANTHER" id="PTHR42985">
    <property type="entry name" value="SODIUM-COUPLED MONOCARBOXYLATE TRANSPORTER"/>
    <property type="match status" value="1"/>
</dbReference>
<comment type="subcellular location">
    <subcellularLocation>
        <location evidence="1">Cell membrane</location>
        <topology evidence="1">Multi-pass membrane protein</topology>
    </subcellularLocation>
</comment>
<dbReference type="PROSITE" id="PS50283">
    <property type="entry name" value="NA_SOLUT_SYMP_3"/>
    <property type="match status" value="1"/>
</dbReference>
<feature type="transmembrane region" description="Helical" evidence="12">
    <location>
        <begin position="442"/>
        <end position="459"/>
    </location>
</feature>
<dbReference type="Gene3D" id="1.20.1730.10">
    <property type="entry name" value="Sodium/glucose cotransporter"/>
    <property type="match status" value="1"/>
</dbReference>
<evidence type="ECO:0000256" key="10">
    <source>
        <dbReference type="ARBA" id="ARBA00023201"/>
    </source>
</evidence>
<evidence type="ECO:0000256" key="11">
    <source>
        <dbReference type="RuleBase" id="RU362091"/>
    </source>
</evidence>
<feature type="transmembrane region" description="Helical" evidence="12">
    <location>
        <begin position="82"/>
        <end position="108"/>
    </location>
</feature>
<keyword evidence="14" id="KW-1185">Reference proteome</keyword>
<dbReference type="InterPro" id="IPR001734">
    <property type="entry name" value="Na/solute_symporter"/>
</dbReference>
<comment type="similarity">
    <text evidence="2 11">Belongs to the sodium:solute symporter (SSF) (TC 2.A.21) family.</text>
</comment>
<dbReference type="Proteomes" id="UP000828390">
    <property type="component" value="Unassembled WGS sequence"/>
</dbReference>
<sequence>MSMDNYLRPADVAVLCGGILASLVVGVVYAVKESRHESSSFRYHRGGGKLHPVPVAVSLVVTFESSISYLGLPSEIYMYGSYYAMLITGLIAGYLMMFFITIPLFYPLQITSVYEYLQMRHESQRVRQMSMWLGNVGSFLYAGIVTFGAATGMEGVTGVSAWIYIVVLTSIAVVYTSLGGIKAVVVTDVVQGVIMIGMIFSILVYGCIRVGGVSTVIEINRPTGRLQIFDFDPNPYKRHTFWTLAIGNGWMCAGIIFSPPLVQRLNSVRSIGDARKVAAMSIPAFVILQILIMCEGLVAYAYFSLKGCDPIASKQISNPNQIIPYLVRDLFASVPGITGLYLSALCSASLSTISSLLSSISAVTSEDFIRPRLKKASEKKLTQLSKLIVVMAGVVSIGIAILISQVKGPMGQISGSILGAVNAPIAVVFFLSIFVRCTTRRGLYSSVIVGACFAMWLSLGSNFSPGRLQPAILPLGHTDKCFSYHNTSLARANFTTTPFVSVRLRNNSFDDHSFFDELTNTNGTLYDTTITLSKNTTPGIHETIHGLDWLYSISYLYISLLVSIVSICAGLIVSKLTDDRPVKVPDYLMLTLNARFFKCLPNDRQLVRTHEDVSLQQT</sequence>
<feature type="transmembrane region" description="Helical" evidence="12">
    <location>
        <begin position="555"/>
        <end position="573"/>
    </location>
</feature>
<feature type="transmembrane region" description="Helical" evidence="12">
    <location>
        <begin position="340"/>
        <end position="363"/>
    </location>
</feature>
<evidence type="ECO:0008006" key="15">
    <source>
        <dbReference type="Google" id="ProtNLM"/>
    </source>
</evidence>
<name>A0A9D4DPE2_DREPO</name>
<feature type="transmembrane region" description="Helical" evidence="12">
    <location>
        <begin position="282"/>
        <end position="303"/>
    </location>
</feature>
<feature type="transmembrane region" description="Helical" evidence="12">
    <location>
        <begin position="193"/>
        <end position="217"/>
    </location>
</feature>
<comment type="caution">
    <text evidence="13">The sequence shown here is derived from an EMBL/GenBank/DDBJ whole genome shotgun (WGS) entry which is preliminary data.</text>
</comment>
<feature type="transmembrane region" description="Helical" evidence="12">
    <location>
        <begin position="12"/>
        <end position="31"/>
    </location>
</feature>
<proteinExistence type="inferred from homology"/>
<dbReference type="AlphaFoldDB" id="A0A9D4DPE2"/>
<feature type="transmembrane region" description="Helical" evidence="12">
    <location>
        <begin position="129"/>
        <end position="149"/>
    </location>
</feature>
<dbReference type="Pfam" id="PF00474">
    <property type="entry name" value="SSF"/>
    <property type="match status" value="1"/>
</dbReference>
<dbReference type="InterPro" id="IPR038377">
    <property type="entry name" value="Na/Glc_symporter_sf"/>
</dbReference>
<protein>
    <recommendedName>
        <fullName evidence="15">Sodium-coupled monocarboxylate transporter 1</fullName>
    </recommendedName>
</protein>
<evidence type="ECO:0000256" key="6">
    <source>
        <dbReference type="ARBA" id="ARBA00022989"/>
    </source>
</evidence>
<evidence type="ECO:0000256" key="2">
    <source>
        <dbReference type="ARBA" id="ARBA00006434"/>
    </source>
</evidence>
<evidence type="ECO:0000256" key="9">
    <source>
        <dbReference type="ARBA" id="ARBA00023136"/>
    </source>
</evidence>
<evidence type="ECO:0000256" key="4">
    <source>
        <dbReference type="ARBA" id="ARBA00022475"/>
    </source>
</evidence>
<keyword evidence="4" id="KW-1003">Cell membrane</keyword>
<evidence type="ECO:0000313" key="14">
    <source>
        <dbReference type="Proteomes" id="UP000828390"/>
    </source>
</evidence>
<feature type="transmembrane region" description="Helical" evidence="12">
    <location>
        <begin position="241"/>
        <end position="262"/>
    </location>
</feature>
<feature type="transmembrane region" description="Helical" evidence="12">
    <location>
        <begin position="415"/>
        <end position="435"/>
    </location>
</feature>
<feature type="transmembrane region" description="Helical" evidence="12">
    <location>
        <begin position="161"/>
        <end position="181"/>
    </location>
</feature>
<dbReference type="GO" id="GO:0005886">
    <property type="term" value="C:plasma membrane"/>
    <property type="evidence" value="ECO:0007669"/>
    <property type="project" value="UniProtKB-SubCell"/>
</dbReference>
<evidence type="ECO:0000256" key="5">
    <source>
        <dbReference type="ARBA" id="ARBA00022692"/>
    </source>
</evidence>
<evidence type="ECO:0000256" key="12">
    <source>
        <dbReference type="SAM" id="Phobius"/>
    </source>
</evidence>